<evidence type="ECO:0000256" key="5">
    <source>
        <dbReference type="SAM" id="Phobius"/>
    </source>
</evidence>
<dbReference type="InterPro" id="IPR002293">
    <property type="entry name" value="AA/rel_permease1"/>
</dbReference>
<dbReference type="PANTHER" id="PTHR11785">
    <property type="entry name" value="AMINO ACID TRANSPORTER"/>
    <property type="match status" value="1"/>
</dbReference>
<feature type="transmembrane region" description="Helical" evidence="5">
    <location>
        <begin position="31"/>
        <end position="51"/>
    </location>
</feature>
<keyword evidence="4 5" id="KW-0472">Membrane</keyword>
<feature type="transmembrane region" description="Helical" evidence="5">
    <location>
        <begin position="437"/>
        <end position="454"/>
    </location>
</feature>
<evidence type="ECO:0000313" key="6">
    <source>
        <dbReference type="EMBL" id="MBM7615450.1"/>
    </source>
</evidence>
<comment type="subcellular location">
    <subcellularLocation>
        <location evidence="1">Membrane</location>
        <topology evidence="1">Multi-pass membrane protein</topology>
    </subcellularLocation>
</comment>
<feature type="transmembrane region" description="Helical" evidence="5">
    <location>
        <begin position="252"/>
        <end position="274"/>
    </location>
</feature>
<feature type="transmembrane region" description="Helical" evidence="5">
    <location>
        <begin position="182"/>
        <end position="207"/>
    </location>
</feature>
<evidence type="ECO:0000256" key="2">
    <source>
        <dbReference type="ARBA" id="ARBA00022692"/>
    </source>
</evidence>
<dbReference type="Pfam" id="PF13520">
    <property type="entry name" value="AA_permease_2"/>
    <property type="match status" value="1"/>
</dbReference>
<evidence type="ECO:0000256" key="4">
    <source>
        <dbReference type="ARBA" id="ARBA00023136"/>
    </source>
</evidence>
<feature type="transmembrane region" description="Helical" evidence="5">
    <location>
        <begin position="151"/>
        <end position="170"/>
    </location>
</feature>
<keyword evidence="2 5" id="KW-0812">Transmembrane</keyword>
<gene>
    <name evidence="6" type="ORF">JOC73_002020</name>
</gene>
<reference evidence="6 7" key="1">
    <citation type="submission" date="2021-01" db="EMBL/GenBank/DDBJ databases">
        <title>Genomic Encyclopedia of Type Strains, Phase IV (KMG-IV): sequencing the most valuable type-strain genomes for metagenomic binning, comparative biology and taxonomic classification.</title>
        <authorList>
            <person name="Goeker M."/>
        </authorList>
    </citation>
    <scope>NUCLEOTIDE SEQUENCE [LARGE SCALE GENOMIC DNA]</scope>
    <source>
        <strain evidence="6 7">DSM 25890</strain>
    </source>
</reference>
<comment type="caution">
    <text evidence="6">The sequence shown here is derived from an EMBL/GenBank/DDBJ whole genome shotgun (WGS) entry which is preliminary data.</text>
</comment>
<feature type="transmembrane region" description="Helical" evidence="5">
    <location>
        <begin position="63"/>
        <end position="88"/>
    </location>
</feature>
<keyword evidence="3 5" id="KW-1133">Transmembrane helix</keyword>
<name>A0ABS2NR65_9FIRM</name>
<protein>
    <submittedName>
        <fullName evidence="6">APA family basic amino acid/polyamine antiporter</fullName>
    </submittedName>
</protein>
<dbReference type="RefSeq" id="WP_204402686.1">
    <property type="nucleotide sequence ID" value="NZ_JAFBEE010000013.1"/>
</dbReference>
<feature type="transmembrane region" description="Helical" evidence="5">
    <location>
        <begin position="213"/>
        <end position="231"/>
    </location>
</feature>
<keyword evidence="7" id="KW-1185">Reference proteome</keyword>
<dbReference type="Proteomes" id="UP001314796">
    <property type="component" value="Unassembled WGS sequence"/>
</dbReference>
<dbReference type="InterPro" id="IPR050598">
    <property type="entry name" value="AminoAcid_Transporter"/>
</dbReference>
<accession>A0ABS2NR65</accession>
<evidence type="ECO:0000313" key="7">
    <source>
        <dbReference type="Proteomes" id="UP001314796"/>
    </source>
</evidence>
<feature type="transmembrane region" description="Helical" evidence="5">
    <location>
        <begin position="408"/>
        <end position="431"/>
    </location>
</feature>
<evidence type="ECO:0000256" key="3">
    <source>
        <dbReference type="ARBA" id="ARBA00022989"/>
    </source>
</evidence>
<feature type="transmembrane region" description="Helical" evidence="5">
    <location>
        <begin position="294"/>
        <end position="318"/>
    </location>
</feature>
<proteinExistence type="predicted"/>
<dbReference type="EMBL" id="JAFBEE010000013">
    <property type="protein sequence ID" value="MBM7615450.1"/>
    <property type="molecule type" value="Genomic_DNA"/>
</dbReference>
<dbReference type="Gene3D" id="1.20.1740.10">
    <property type="entry name" value="Amino acid/polyamine transporter I"/>
    <property type="match status" value="1"/>
</dbReference>
<sequence length="460" mass="48695">MSAILRENVTEKKAVKNPLSNQETKSLKKEIGLADAVTMVVGVVIGSGIFFKSSSVFSNASTPLLGILAWILGGVVTIASALTITEIATAIPKTGGIFAYLKELYGEKWAFLFGWVQSIIYVPGVTAALSIVFVTQATFFIPLTEVQQKVLAIFMIFLIISINIISTKLGSKVQVVSTIAKLIPIIIIIGFGLINGNAGAVSAVAAAGKSTTGIAGFGAAILGTLWAYDGWVGVGNMAGELKNPGKDLPRSIILGLSMIIGIYVLINLAIINIIPVHQVMASGTPASDAAIVLFGNGGAALIAGGIMVSIFGAMNGYLMTGVRVPFAMAQDRLFPFANTLGQVNKKFETPLASFIMVGILAVLYVLSGSFEILTTLAMFVVWLFFIMTVSGIFILRKKFNHLPRTYKVPLYPVVPLVGIAGGIYIIASTLITDTSNALFGIVITMVGFPVYLVIKKIYRA</sequence>
<feature type="transmembrane region" description="Helical" evidence="5">
    <location>
        <begin position="351"/>
        <end position="370"/>
    </location>
</feature>
<dbReference type="PIRSF" id="PIRSF006060">
    <property type="entry name" value="AA_transporter"/>
    <property type="match status" value="1"/>
</dbReference>
<feature type="transmembrane region" description="Helical" evidence="5">
    <location>
        <begin position="376"/>
        <end position="396"/>
    </location>
</feature>
<feature type="transmembrane region" description="Helical" evidence="5">
    <location>
        <begin position="109"/>
        <end position="139"/>
    </location>
</feature>
<dbReference type="PANTHER" id="PTHR11785:SF512">
    <property type="entry name" value="SOBREMESA, ISOFORM B"/>
    <property type="match status" value="1"/>
</dbReference>
<evidence type="ECO:0000256" key="1">
    <source>
        <dbReference type="ARBA" id="ARBA00004141"/>
    </source>
</evidence>
<organism evidence="6 7">
    <name type="scientific">Alkaliphilus hydrothermalis</name>
    <dbReference type="NCBI Taxonomy" id="1482730"/>
    <lineage>
        <taxon>Bacteria</taxon>
        <taxon>Bacillati</taxon>
        <taxon>Bacillota</taxon>
        <taxon>Clostridia</taxon>
        <taxon>Peptostreptococcales</taxon>
        <taxon>Natronincolaceae</taxon>
        <taxon>Alkaliphilus</taxon>
    </lineage>
</organism>